<evidence type="ECO:0000256" key="1">
    <source>
        <dbReference type="SAM" id="MobiDB-lite"/>
    </source>
</evidence>
<gene>
    <name evidence="3" type="ORF">F2Q69_00011113</name>
</gene>
<dbReference type="AlphaFoldDB" id="A0A8S9R0Z0"/>
<evidence type="ECO:0000256" key="2">
    <source>
        <dbReference type="SAM" id="SignalP"/>
    </source>
</evidence>
<organism evidence="3 4">
    <name type="scientific">Brassica cretica</name>
    <name type="common">Mustard</name>
    <dbReference type="NCBI Taxonomy" id="69181"/>
    <lineage>
        <taxon>Eukaryota</taxon>
        <taxon>Viridiplantae</taxon>
        <taxon>Streptophyta</taxon>
        <taxon>Embryophyta</taxon>
        <taxon>Tracheophyta</taxon>
        <taxon>Spermatophyta</taxon>
        <taxon>Magnoliopsida</taxon>
        <taxon>eudicotyledons</taxon>
        <taxon>Gunneridae</taxon>
        <taxon>Pentapetalae</taxon>
        <taxon>rosids</taxon>
        <taxon>malvids</taxon>
        <taxon>Brassicales</taxon>
        <taxon>Brassicaceae</taxon>
        <taxon>Brassiceae</taxon>
        <taxon>Brassica</taxon>
    </lineage>
</organism>
<reference evidence="3" key="1">
    <citation type="submission" date="2019-12" db="EMBL/GenBank/DDBJ databases">
        <title>Genome sequencing and annotation of Brassica cretica.</title>
        <authorList>
            <person name="Studholme D.J."/>
            <person name="Sarris P."/>
        </authorList>
    </citation>
    <scope>NUCLEOTIDE SEQUENCE</scope>
    <source>
        <strain evidence="3">PFS-109/04</strain>
        <tissue evidence="3">Leaf</tissue>
    </source>
</reference>
<name>A0A8S9R0Z0_BRACR</name>
<feature type="signal peptide" evidence="2">
    <location>
        <begin position="1"/>
        <end position="22"/>
    </location>
</feature>
<feature type="chain" id="PRO_5035817732" description="Embryo surrounding factor 1 brassicaceae domain-containing protein" evidence="2">
    <location>
        <begin position="23"/>
        <end position="117"/>
    </location>
</feature>
<evidence type="ECO:0000313" key="4">
    <source>
        <dbReference type="Proteomes" id="UP000712600"/>
    </source>
</evidence>
<comment type="caution">
    <text evidence="3">The sequence shown here is derived from an EMBL/GenBank/DDBJ whole genome shotgun (WGS) entry which is preliminary data.</text>
</comment>
<feature type="compositionally biased region" description="Basic residues" evidence="1">
    <location>
        <begin position="74"/>
        <end position="108"/>
    </location>
</feature>
<accession>A0A8S9R0Z0</accession>
<proteinExistence type="predicted"/>
<protein>
    <recommendedName>
        <fullName evidence="5">Embryo surrounding factor 1 brassicaceae domain-containing protein</fullName>
    </recommendedName>
</protein>
<sequence length="117" mass="13393">MMAFKSLVIVLIIFSLFGLNQCQHDLEHPKGYERCVRKMMGEPWTLEFLCCVEDPKTCFAGFLEEACIIRCPPLKKRGPKPPLKKRAPKPRCPLLKKRGPKPPMKKRGPNAPPPHFL</sequence>
<evidence type="ECO:0008006" key="5">
    <source>
        <dbReference type="Google" id="ProtNLM"/>
    </source>
</evidence>
<keyword evidence="2" id="KW-0732">Signal</keyword>
<dbReference type="EMBL" id="QGKX02000996">
    <property type="protein sequence ID" value="KAF3557248.1"/>
    <property type="molecule type" value="Genomic_DNA"/>
</dbReference>
<dbReference type="Proteomes" id="UP000712600">
    <property type="component" value="Unassembled WGS sequence"/>
</dbReference>
<evidence type="ECO:0000313" key="3">
    <source>
        <dbReference type="EMBL" id="KAF3557248.1"/>
    </source>
</evidence>
<feature type="region of interest" description="Disordered" evidence="1">
    <location>
        <begin position="74"/>
        <end position="117"/>
    </location>
</feature>